<organism evidence="2 3">
    <name type="scientific">Clostridium aestuarii</name>
    <dbReference type="NCBI Taxonomy" id="338193"/>
    <lineage>
        <taxon>Bacteria</taxon>
        <taxon>Bacillati</taxon>
        <taxon>Bacillota</taxon>
        <taxon>Clostridia</taxon>
        <taxon>Eubacteriales</taxon>
        <taxon>Clostridiaceae</taxon>
        <taxon>Clostridium</taxon>
    </lineage>
</organism>
<keyword evidence="1" id="KW-1133">Transmembrane helix</keyword>
<feature type="transmembrane region" description="Helical" evidence="1">
    <location>
        <begin position="14"/>
        <end position="33"/>
    </location>
</feature>
<proteinExistence type="predicted"/>
<evidence type="ECO:0000313" key="3">
    <source>
        <dbReference type="Proteomes" id="UP001078443"/>
    </source>
</evidence>
<keyword evidence="1" id="KW-0812">Transmembrane</keyword>
<reference evidence="2" key="1">
    <citation type="submission" date="2022-12" db="EMBL/GenBank/DDBJ databases">
        <authorList>
            <person name="Wang J."/>
        </authorList>
    </citation>
    <scope>NUCLEOTIDE SEQUENCE</scope>
    <source>
        <strain evidence="2">HY-45-18</strain>
    </source>
</reference>
<keyword evidence="1" id="KW-0472">Membrane</keyword>
<sequence>MLEKLKQLDKKQKLGIAALIIAVLSFGLMDSFFDGRGDGTEYFRRENEVERKFNNGEFDGYGEGSDGGLGANGRFTRKHGAREDFFSSALQLAIVVGGIGVLTVCIKPKEMKSVKHVILGNKEEAKK</sequence>
<keyword evidence="3" id="KW-1185">Reference proteome</keyword>
<accession>A0ABT4D050</accession>
<name>A0ABT4D050_9CLOT</name>
<evidence type="ECO:0000256" key="1">
    <source>
        <dbReference type="SAM" id="Phobius"/>
    </source>
</evidence>
<feature type="transmembrane region" description="Helical" evidence="1">
    <location>
        <begin position="85"/>
        <end position="106"/>
    </location>
</feature>
<protein>
    <submittedName>
        <fullName evidence="2">Uncharacterized protein</fullName>
    </submittedName>
</protein>
<dbReference type="Proteomes" id="UP001078443">
    <property type="component" value="Unassembled WGS sequence"/>
</dbReference>
<comment type="caution">
    <text evidence="2">The sequence shown here is derived from an EMBL/GenBank/DDBJ whole genome shotgun (WGS) entry which is preliminary data.</text>
</comment>
<evidence type="ECO:0000313" key="2">
    <source>
        <dbReference type="EMBL" id="MCY6484616.1"/>
    </source>
</evidence>
<dbReference type="EMBL" id="JAPQER010000003">
    <property type="protein sequence ID" value="MCY6484616.1"/>
    <property type="molecule type" value="Genomic_DNA"/>
</dbReference>
<dbReference type="RefSeq" id="WP_268040922.1">
    <property type="nucleotide sequence ID" value="NZ_JAPQER010000003.1"/>
</dbReference>
<gene>
    <name evidence="2" type="ORF">OW763_09720</name>
</gene>